<evidence type="ECO:0000313" key="3">
    <source>
        <dbReference type="EMBL" id="QMT18695.1"/>
    </source>
</evidence>
<dbReference type="EMBL" id="CP059540">
    <property type="protein sequence ID" value="QMT18695.1"/>
    <property type="molecule type" value="Genomic_DNA"/>
</dbReference>
<keyword evidence="2" id="KW-0812">Transmembrane</keyword>
<feature type="transmembrane region" description="Helical" evidence="2">
    <location>
        <begin position="6"/>
        <end position="24"/>
    </location>
</feature>
<evidence type="ECO:0000256" key="1">
    <source>
        <dbReference type="SAM" id="MobiDB-lite"/>
    </source>
</evidence>
<reference evidence="3 4" key="1">
    <citation type="submission" date="2020-07" db="EMBL/GenBank/DDBJ databases">
        <title>Screening of a cold-adapted Planococcus bacterium producing protease in traditional shrimp paste and protease identification by genome sequencing.</title>
        <authorList>
            <person name="Gao R."/>
            <person name="Leng W."/>
            <person name="Chu Q."/>
            <person name="Wu X."/>
            <person name="Liu H."/>
            <person name="Li X."/>
        </authorList>
    </citation>
    <scope>NUCLEOTIDE SEQUENCE [LARGE SCALE GENOMIC DNA]</scope>
    <source>
        <strain evidence="3 4">XJ11</strain>
    </source>
</reference>
<evidence type="ECO:0000256" key="2">
    <source>
        <dbReference type="SAM" id="Phobius"/>
    </source>
</evidence>
<protein>
    <submittedName>
        <fullName evidence="3">Uncharacterized protein</fullName>
    </submittedName>
</protein>
<sequence>MIRLLILVMAGAIALTLAYFFFKLVPMAKKMLAVGGGLAAAIAAVALQGNYPFYMPFLAILGVALLATLVYMKLEDKRQLEQQRYAEERRSRLAAASSPKNAPGNRFGISPVETGKGEQ</sequence>
<dbReference type="AlphaFoldDB" id="A0A7D7MD98"/>
<keyword evidence="4" id="KW-1185">Reference proteome</keyword>
<organism evidence="3 4">
    <name type="scientific">Planococcus maritimus</name>
    <dbReference type="NCBI Taxonomy" id="192421"/>
    <lineage>
        <taxon>Bacteria</taxon>
        <taxon>Bacillati</taxon>
        <taxon>Bacillota</taxon>
        <taxon>Bacilli</taxon>
        <taxon>Bacillales</taxon>
        <taxon>Caryophanaceae</taxon>
        <taxon>Planococcus</taxon>
    </lineage>
</organism>
<accession>A0A7D7MD98</accession>
<keyword evidence="2" id="KW-0472">Membrane</keyword>
<evidence type="ECO:0000313" key="4">
    <source>
        <dbReference type="Proteomes" id="UP000514716"/>
    </source>
</evidence>
<dbReference type="KEGG" id="pdec:H1Q58_06965"/>
<feature type="transmembrane region" description="Helical" evidence="2">
    <location>
        <begin position="31"/>
        <end position="47"/>
    </location>
</feature>
<dbReference type="RefSeq" id="WP_182093208.1">
    <property type="nucleotide sequence ID" value="NZ_CP059540.1"/>
</dbReference>
<gene>
    <name evidence="3" type="ORF">H1Q58_06965</name>
</gene>
<dbReference type="Proteomes" id="UP000514716">
    <property type="component" value="Chromosome"/>
</dbReference>
<keyword evidence="2" id="KW-1133">Transmembrane helix</keyword>
<feature type="transmembrane region" description="Helical" evidence="2">
    <location>
        <begin position="53"/>
        <end position="74"/>
    </location>
</feature>
<proteinExistence type="predicted"/>
<feature type="region of interest" description="Disordered" evidence="1">
    <location>
        <begin position="90"/>
        <end position="119"/>
    </location>
</feature>
<name>A0A7D7MD98_PLAMR</name>